<dbReference type="Pfam" id="PF07690">
    <property type="entry name" value="MFS_1"/>
    <property type="match status" value="1"/>
</dbReference>
<keyword evidence="4 5" id="KW-0472">Membrane</keyword>
<gene>
    <name evidence="6" type="ORF">J437_LFUL014207</name>
</gene>
<feature type="transmembrane region" description="Helical" evidence="5">
    <location>
        <begin position="262"/>
        <end position="285"/>
    </location>
</feature>
<dbReference type="AlphaFoldDB" id="A0A8K0KG90"/>
<feature type="transmembrane region" description="Helical" evidence="5">
    <location>
        <begin position="170"/>
        <end position="191"/>
    </location>
</feature>
<evidence type="ECO:0000313" key="7">
    <source>
        <dbReference type="Proteomes" id="UP000792457"/>
    </source>
</evidence>
<dbReference type="Gene3D" id="1.20.1250.20">
    <property type="entry name" value="MFS general substrate transporter like domains"/>
    <property type="match status" value="1"/>
</dbReference>
<sequence>MRHSFKMTLCSKMTVEPVLFLFMLAMFMQYTVFQELIYQTVCLSNFNASICDALNEKDNRQSLIQVQREASDWVMWASISFAIPSIIATNLLGSWGDTYGRKLPLVLPSLGTAVGTIVFVSASVFGTTTLPWLLIGSALSGISGGFVGCVMAVTSYISEVSNREARTSRVSLLEISFSLAAAIGPTSAAYLSNAVNIDAVFMVCLTCHAILIAYVVLYLSDVRRSLQNPVNVTWREVLGTNHLIGAVRSCFRYREDNRRSSLICLLICSLIVMTVVEVPPVYMLGYLCMPAIRSLISKQVEADELGKVFAFVAMLQNLSTLFGSLTFNGLYPITRSILPGLVFEIGACLLLIPLLIITFGPQWDVPQIDYANVQEPNVEEEEG</sequence>
<feature type="transmembrane region" description="Helical" evidence="5">
    <location>
        <begin position="305"/>
        <end position="325"/>
    </location>
</feature>
<evidence type="ECO:0000256" key="2">
    <source>
        <dbReference type="ARBA" id="ARBA00022692"/>
    </source>
</evidence>
<protein>
    <recommendedName>
        <fullName evidence="8">Proton-coupled folate transporter</fullName>
    </recommendedName>
</protein>
<keyword evidence="2 5" id="KW-0812">Transmembrane</keyword>
<dbReference type="PANTHER" id="PTHR23507:SF1">
    <property type="entry name" value="FI18259P1-RELATED"/>
    <property type="match status" value="1"/>
</dbReference>
<comment type="subcellular location">
    <subcellularLocation>
        <location evidence="1">Membrane</location>
        <topology evidence="1">Multi-pass membrane protein</topology>
    </subcellularLocation>
</comment>
<dbReference type="GO" id="GO:0022857">
    <property type="term" value="F:transmembrane transporter activity"/>
    <property type="evidence" value="ECO:0007669"/>
    <property type="project" value="InterPro"/>
</dbReference>
<dbReference type="SUPFAM" id="SSF103473">
    <property type="entry name" value="MFS general substrate transporter"/>
    <property type="match status" value="1"/>
</dbReference>
<evidence type="ECO:0008006" key="8">
    <source>
        <dbReference type="Google" id="ProtNLM"/>
    </source>
</evidence>
<feature type="transmembrane region" description="Helical" evidence="5">
    <location>
        <begin position="73"/>
        <end position="93"/>
    </location>
</feature>
<dbReference type="EMBL" id="KZ308835">
    <property type="protein sequence ID" value="KAG8234631.1"/>
    <property type="molecule type" value="Genomic_DNA"/>
</dbReference>
<proteinExistence type="predicted"/>
<keyword evidence="3 5" id="KW-1133">Transmembrane helix</keyword>
<evidence type="ECO:0000256" key="4">
    <source>
        <dbReference type="ARBA" id="ARBA00023136"/>
    </source>
</evidence>
<reference evidence="6" key="2">
    <citation type="submission" date="2017-10" db="EMBL/GenBank/DDBJ databases">
        <title>Ladona fulva Genome sequencing and assembly.</title>
        <authorList>
            <person name="Murali S."/>
            <person name="Richards S."/>
            <person name="Bandaranaike D."/>
            <person name="Bellair M."/>
            <person name="Blankenburg K."/>
            <person name="Chao H."/>
            <person name="Dinh H."/>
            <person name="Doddapaneni H."/>
            <person name="Dugan-Rocha S."/>
            <person name="Elkadiri S."/>
            <person name="Gnanaolivu R."/>
            <person name="Hernandez B."/>
            <person name="Skinner E."/>
            <person name="Javaid M."/>
            <person name="Lee S."/>
            <person name="Li M."/>
            <person name="Ming W."/>
            <person name="Munidasa M."/>
            <person name="Muniz J."/>
            <person name="Nguyen L."/>
            <person name="Hughes D."/>
            <person name="Osuji N."/>
            <person name="Pu L.-L."/>
            <person name="Puazo M."/>
            <person name="Qu C."/>
            <person name="Quiroz J."/>
            <person name="Raj R."/>
            <person name="Weissenberger G."/>
            <person name="Xin Y."/>
            <person name="Zou X."/>
            <person name="Han Y."/>
            <person name="Worley K."/>
            <person name="Muzny D."/>
            <person name="Gibbs R."/>
        </authorList>
    </citation>
    <scope>NUCLEOTIDE SEQUENCE</scope>
    <source>
        <strain evidence="6">Sampled in the wild</strain>
    </source>
</reference>
<keyword evidence="7" id="KW-1185">Reference proteome</keyword>
<dbReference type="PANTHER" id="PTHR23507">
    <property type="entry name" value="ZGC:174356"/>
    <property type="match status" value="1"/>
</dbReference>
<evidence type="ECO:0000256" key="3">
    <source>
        <dbReference type="ARBA" id="ARBA00022989"/>
    </source>
</evidence>
<dbReference type="GO" id="GO:0016020">
    <property type="term" value="C:membrane"/>
    <property type="evidence" value="ECO:0007669"/>
    <property type="project" value="UniProtKB-SubCell"/>
</dbReference>
<name>A0A8K0KG90_LADFU</name>
<feature type="transmembrane region" description="Helical" evidence="5">
    <location>
        <begin position="337"/>
        <end position="359"/>
    </location>
</feature>
<organism evidence="6 7">
    <name type="scientific">Ladona fulva</name>
    <name type="common">Scarce chaser dragonfly</name>
    <name type="synonym">Libellula fulva</name>
    <dbReference type="NCBI Taxonomy" id="123851"/>
    <lineage>
        <taxon>Eukaryota</taxon>
        <taxon>Metazoa</taxon>
        <taxon>Ecdysozoa</taxon>
        <taxon>Arthropoda</taxon>
        <taxon>Hexapoda</taxon>
        <taxon>Insecta</taxon>
        <taxon>Pterygota</taxon>
        <taxon>Palaeoptera</taxon>
        <taxon>Odonata</taxon>
        <taxon>Epiprocta</taxon>
        <taxon>Anisoptera</taxon>
        <taxon>Libelluloidea</taxon>
        <taxon>Libellulidae</taxon>
        <taxon>Ladona</taxon>
    </lineage>
</organism>
<accession>A0A8K0KG90</accession>
<feature type="transmembrane region" description="Helical" evidence="5">
    <location>
        <begin position="105"/>
        <end position="126"/>
    </location>
</feature>
<dbReference type="InterPro" id="IPR011701">
    <property type="entry name" value="MFS"/>
</dbReference>
<dbReference type="Proteomes" id="UP000792457">
    <property type="component" value="Unassembled WGS sequence"/>
</dbReference>
<feature type="transmembrane region" description="Helical" evidence="5">
    <location>
        <begin position="197"/>
        <end position="219"/>
    </location>
</feature>
<feature type="transmembrane region" description="Helical" evidence="5">
    <location>
        <begin position="132"/>
        <end position="158"/>
    </location>
</feature>
<evidence type="ECO:0000313" key="6">
    <source>
        <dbReference type="EMBL" id="KAG8234631.1"/>
    </source>
</evidence>
<evidence type="ECO:0000256" key="5">
    <source>
        <dbReference type="SAM" id="Phobius"/>
    </source>
</evidence>
<evidence type="ECO:0000256" key="1">
    <source>
        <dbReference type="ARBA" id="ARBA00004141"/>
    </source>
</evidence>
<dbReference type="OrthoDB" id="419734at2759"/>
<reference evidence="6" key="1">
    <citation type="submission" date="2013-04" db="EMBL/GenBank/DDBJ databases">
        <authorList>
            <person name="Qu J."/>
            <person name="Murali S.C."/>
            <person name="Bandaranaike D."/>
            <person name="Bellair M."/>
            <person name="Blankenburg K."/>
            <person name="Chao H."/>
            <person name="Dinh H."/>
            <person name="Doddapaneni H."/>
            <person name="Downs B."/>
            <person name="Dugan-Rocha S."/>
            <person name="Elkadiri S."/>
            <person name="Gnanaolivu R.D."/>
            <person name="Hernandez B."/>
            <person name="Javaid M."/>
            <person name="Jayaseelan J.C."/>
            <person name="Lee S."/>
            <person name="Li M."/>
            <person name="Ming W."/>
            <person name="Munidasa M."/>
            <person name="Muniz J."/>
            <person name="Nguyen L."/>
            <person name="Ongeri F."/>
            <person name="Osuji N."/>
            <person name="Pu L.-L."/>
            <person name="Puazo M."/>
            <person name="Qu C."/>
            <person name="Quiroz J."/>
            <person name="Raj R."/>
            <person name="Weissenberger G."/>
            <person name="Xin Y."/>
            <person name="Zou X."/>
            <person name="Han Y."/>
            <person name="Richards S."/>
            <person name="Worley K."/>
            <person name="Muzny D."/>
            <person name="Gibbs R."/>
        </authorList>
    </citation>
    <scope>NUCLEOTIDE SEQUENCE</scope>
    <source>
        <strain evidence="6">Sampled in the wild</strain>
    </source>
</reference>
<dbReference type="InterPro" id="IPR036259">
    <property type="entry name" value="MFS_trans_sf"/>
</dbReference>
<comment type="caution">
    <text evidence="6">The sequence shown here is derived from an EMBL/GenBank/DDBJ whole genome shotgun (WGS) entry which is preliminary data.</text>
</comment>